<gene>
    <name evidence="1" type="ORF">L201_000171</name>
</gene>
<keyword evidence="2" id="KW-1185">Reference proteome</keyword>
<dbReference type="EMBL" id="CP144098">
    <property type="protein sequence ID" value="WWC85309.1"/>
    <property type="molecule type" value="Genomic_DNA"/>
</dbReference>
<evidence type="ECO:0000313" key="1">
    <source>
        <dbReference type="EMBL" id="WWC85309.1"/>
    </source>
</evidence>
<dbReference type="RefSeq" id="XP_066072072.1">
    <property type="nucleotide sequence ID" value="XM_066215975.1"/>
</dbReference>
<sequence length="314" mass="36712">MRVNKMFYSIAAPILYIRIITIQPDLLLFEIHSKPISTDRLSKLELFQYIRRLDLVYDPSHCSEDHITPPINKNDMILSSRAGIVNSGRKRWPAGTLVRDIDLARRVTFKLETLRKEFPEGVNLFSNLKCIIIGAFSKTQHSRWDVGYCFLSTKLDRFNQPFKSNLGFALRDLLYRKQQEGKDIMNMRYKFGYELTSNYMINNLKSYTIHISKSMIDTSASPIPIIPGIINKWIISNDKYTWSKYKDMGDPNWIAPCGSVYQWLMYALYKSYENGLAFSNNPNTKLIIYGMLNPKRVDEEFSRLKSIVEHWEDD</sequence>
<dbReference type="AlphaFoldDB" id="A0AAX4JKA2"/>
<evidence type="ECO:0000313" key="2">
    <source>
        <dbReference type="Proteomes" id="UP001355207"/>
    </source>
</evidence>
<organism evidence="1 2">
    <name type="scientific">Kwoniella dendrophila CBS 6074</name>
    <dbReference type="NCBI Taxonomy" id="1295534"/>
    <lineage>
        <taxon>Eukaryota</taxon>
        <taxon>Fungi</taxon>
        <taxon>Dikarya</taxon>
        <taxon>Basidiomycota</taxon>
        <taxon>Agaricomycotina</taxon>
        <taxon>Tremellomycetes</taxon>
        <taxon>Tremellales</taxon>
        <taxon>Cryptococcaceae</taxon>
        <taxon>Kwoniella</taxon>
    </lineage>
</organism>
<dbReference type="Proteomes" id="UP001355207">
    <property type="component" value="Chromosome 1"/>
</dbReference>
<dbReference type="GeneID" id="91090843"/>
<protein>
    <submittedName>
        <fullName evidence="1">Uncharacterized protein</fullName>
    </submittedName>
</protein>
<name>A0AAX4JKA2_9TREE</name>
<reference evidence="1 2" key="1">
    <citation type="submission" date="2024-01" db="EMBL/GenBank/DDBJ databases">
        <title>Comparative genomics of Cryptococcus and Kwoniella reveals pathogenesis evolution and contrasting modes of karyotype evolution via chromosome fusion or intercentromeric recombination.</title>
        <authorList>
            <person name="Coelho M.A."/>
            <person name="David-Palma M."/>
            <person name="Shea T."/>
            <person name="Bowers K."/>
            <person name="McGinley-Smith S."/>
            <person name="Mohammad A.W."/>
            <person name="Gnirke A."/>
            <person name="Yurkov A.M."/>
            <person name="Nowrousian M."/>
            <person name="Sun S."/>
            <person name="Cuomo C.A."/>
            <person name="Heitman J."/>
        </authorList>
    </citation>
    <scope>NUCLEOTIDE SEQUENCE [LARGE SCALE GENOMIC DNA]</scope>
    <source>
        <strain evidence="1 2">CBS 6074</strain>
    </source>
</reference>
<proteinExistence type="predicted"/>
<accession>A0AAX4JKA2</accession>